<evidence type="ECO:0000256" key="2">
    <source>
        <dbReference type="ARBA" id="ARBA00012951"/>
    </source>
</evidence>
<dbReference type="Pfam" id="PF13631">
    <property type="entry name" value="Cytochrom_B_N_2"/>
    <property type="match status" value="1"/>
</dbReference>
<reference evidence="7 8" key="1">
    <citation type="submission" date="2015-10" db="EMBL/GenBank/DDBJ databases">
        <title>Draft genome sequence of Streptomyces bungoensis DSM 41781, type strain for the species Streptomyces bungoensis.</title>
        <authorList>
            <person name="Ruckert C."/>
            <person name="Winkler A."/>
            <person name="Kalinowski J."/>
            <person name="Kampfer P."/>
            <person name="Glaeser S."/>
        </authorList>
    </citation>
    <scope>NUCLEOTIDE SEQUENCE [LARGE SCALE GENOMIC DNA]</scope>
    <source>
        <strain evidence="7 8">DSM 41781</strain>
    </source>
</reference>
<keyword evidence="8" id="KW-1185">Reference proteome</keyword>
<dbReference type="EMBL" id="LMWX01000063">
    <property type="protein sequence ID" value="KUN77620.1"/>
    <property type="molecule type" value="Genomic_DNA"/>
</dbReference>
<name>A0A101SP82_9ACTN</name>
<comment type="caution">
    <text evidence="7">The sequence shown here is derived from an EMBL/GenBank/DDBJ whole genome shotgun (WGS) entry which is preliminary data.</text>
</comment>
<gene>
    <name evidence="7" type="ORF">AQJ66_33210</name>
</gene>
<accession>A0A101SP82</accession>
<dbReference type="InterPro" id="IPR016174">
    <property type="entry name" value="Di-haem_cyt_TM"/>
</dbReference>
<comment type="catalytic activity">
    <reaction evidence="4">
        <text>a quinol + 2 Fe(III)-[cytochrome c](out) = a quinone + 2 Fe(II)-[cytochrome c](out) + 2 H(+)(out)</text>
        <dbReference type="Rhea" id="RHEA:11484"/>
        <dbReference type="Rhea" id="RHEA-COMP:10350"/>
        <dbReference type="Rhea" id="RHEA-COMP:14399"/>
        <dbReference type="ChEBI" id="CHEBI:15378"/>
        <dbReference type="ChEBI" id="CHEBI:24646"/>
        <dbReference type="ChEBI" id="CHEBI:29033"/>
        <dbReference type="ChEBI" id="CHEBI:29034"/>
        <dbReference type="ChEBI" id="CHEBI:132124"/>
        <dbReference type="EC" id="7.1.1.8"/>
    </reaction>
</comment>
<dbReference type="GO" id="GO:0022904">
    <property type="term" value="P:respiratory electron transport chain"/>
    <property type="evidence" value="ECO:0007669"/>
    <property type="project" value="InterPro"/>
</dbReference>
<dbReference type="InterPro" id="IPR005797">
    <property type="entry name" value="Cyt_b/b6_N"/>
</dbReference>
<dbReference type="PROSITE" id="PS51002">
    <property type="entry name" value="CYTB_NTER"/>
    <property type="match status" value="1"/>
</dbReference>
<dbReference type="GO" id="GO:0016020">
    <property type="term" value="C:membrane"/>
    <property type="evidence" value="ECO:0007669"/>
    <property type="project" value="InterPro"/>
</dbReference>
<evidence type="ECO:0000256" key="4">
    <source>
        <dbReference type="ARBA" id="ARBA00029351"/>
    </source>
</evidence>
<dbReference type="STRING" id="285568.AQJ66_33210"/>
<dbReference type="Proteomes" id="UP000053024">
    <property type="component" value="Unassembled WGS sequence"/>
</dbReference>
<dbReference type="SUPFAM" id="SSF81342">
    <property type="entry name" value="Transmembrane di-heme cytochromes"/>
    <property type="match status" value="1"/>
</dbReference>
<evidence type="ECO:0000256" key="5">
    <source>
        <dbReference type="ARBA" id="ARBA00029568"/>
    </source>
</evidence>
<dbReference type="Gene3D" id="1.20.810.10">
    <property type="entry name" value="Cytochrome Bc1 Complex, Chain C"/>
    <property type="match status" value="1"/>
</dbReference>
<comment type="cofactor">
    <cofactor evidence="1">
        <name>heme</name>
        <dbReference type="ChEBI" id="CHEBI:30413"/>
    </cofactor>
</comment>
<dbReference type="EC" id="7.1.1.8" evidence="2"/>
<sequence length="122" mass="13561">MLPIPVTGTYLSFLVFGGRYPGHEIIPRLYVTHVPLVPGLLLTLVTVHPFFVTYHEHTQWAKQPGRTTRDVVGRPLVPRYIDTGRCVAGGRRVRGGTLPSRAEAHRIMVRDTPRPRAGGTEA</sequence>
<evidence type="ECO:0000256" key="3">
    <source>
        <dbReference type="ARBA" id="ARBA00016116"/>
    </source>
</evidence>
<dbReference type="GO" id="GO:0008121">
    <property type="term" value="F:quinol-cytochrome-c reductase activity"/>
    <property type="evidence" value="ECO:0007669"/>
    <property type="project" value="UniProtKB-EC"/>
</dbReference>
<evidence type="ECO:0000313" key="7">
    <source>
        <dbReference type="EMBL" id="KUN77620.1"/>
    </source>
</evidence>
<evidence type="ECO:0000313" key="8">
    <source>
        <dbReference type="Proteomes" id="UP000053024"/>
    </source>
</evidence>
<dbReference type="GO" id="GO:0016491">
    <property type="term" value="F:oxidoreductase activity"/>
    <property type="evidence" value="ECO:0007669"/>
    <property type="project" value="InterPro"/>
</dbReference>
<dbReference type="InterPro" id="IPR027387">
    <property type="entry name" value="Cytb/b6-like_sf"/>
</dbReference>
<proteinExistence type="predicted"/>
<protein>
    <recommendedName>
        <fullName evidence="3">Cytochrome bc1 complex cytochrome b subunit</fullName>
        <ecNumber evidence="2">7.1.1.8</ecNumber>
    </recommendedName>
    <alternativeName>
        <fullName evidence="5">Cytochrome bc1 reductase complex subunit QcrB</fullName>
    </alternativeName>
</protein>
<feature type="domain" description="Cytochrome b/b6 N-terminal region profile" evidence="6">
    <location>
        <begin position="1"/>
        <end position="61"/>
    </location>
</feature>
<evidence type="ECO:0000256" key="1">
    <source>
        <dbReference type="ARBA" id="ARBA00001971"/>
    </source>
</evidence>
<dbReference type="AlphaFoldDB" id="A0A101SP82"/>
<organism evidence="7 8">
    <name type="scientific">Streptomyces bungoensis</name>
    <dbReference type="NCBI Taxonomy" id="285568"/>
    <lineage>
        <taxon>Bacteria</taxon>
        <taxon>Bacillati</taxon>
        <taxon>Actinomycetota</taxon>
        <taxon>Actinomycetes</taxon>
        <taxon>Kitasatosporales</taxon>
        <taxon>Streptomycetaceae</taxon>
        <taxon>Streptomyces</taxon>
    </lineage>
</organism>
<evidence type="ECO:0000259" key="6">
    <source>
        <dbReference type="PROSITE" id="PS51002"/>
    </source>
</evidence>